<keyword evidence="3" id="KW-0687">Ribonucleoprotein</keyword>
<dbReference type="GO" id="GO:0000027">
    <property type="term" value="P:ribosomal large subunit assembly"/>
    <property type="evidence" value="ECO:0007669"/>
    <property type="project" value="TreeGrafter"/>
</dbReference>
<evidence type="ECO:0000256" key="3">
    <source>
        <dbReference type="ARBA" id="ARBA00023274"/>
    </source>
</evidence>
<dbReference type="PANTHER" id="PTHR10715">
    <property type="entry name" value="60S RIBOSOMAL PROTEIN L6"/>
    <property type="match status" value="1"/>
</dbReference>
<dbReference type="GO" id="GO:0003723">
    <property type="term" value="F:RNA binding"/>
    <property type="evidence" value="ECO:0007669"/>
    <property type="project" value="TreeGrafter"/>
</dbReference>
<dbReference type="Pfam" id="PF01159">
    <property type="entry name" value="Ribosomal_L6e"/>
    <property type="match status" value="1"/>
</dbReference>
<comment type="similarity">
    <text evidence="1">Belongs to the eukaryotic ribosomal protein eL6 family.</text>
</comment>
<gene>
    <name evidence="5" type="ORF">RS030_203136</name>
</gene>
<evidence type="ECO:0000256" key="1">
    <source>
        <dbReference type="ARBA" id="ARBA00010592"/>
    </source>
</evidence>
<evidence type="ECO:0000313" key="6">
    <source>
        <dbReference type="Proteomes" id="UP001311799"/>
    </source>
</evidence>
<reference evidence="5 6" key="1">
    <citation type="submission" date="2023-10" db="EMBL/GenBank/DDBJ databases">
        <title>Comparative genomics analysis reveals potential genetic determinants of host preference in Cryptosporidium xiaoi.</title>
        <authorList>
            <person name="Xiao L."/>
            <person name="Li J."/>
        </authorList>
    </citation>
    <scope>NUCLEOTIDE SEQUENCE [LARGE SCALE GENOMIC DNA]</scope>
    <source>
        <strain evidence="5 6">52996</strain>
    </source>
</reference>
<dbReference type="Proteomes" id="UP001311799">
    <property type="component" value="Unassembled WGS sequence"/>
</dbReference>
<comment type="caution">
    <text evidence="5">The sequence shown here is derived from an EMBL/GenBank/DDBJ whole genome shotgun (WGS) entry which is preliminary data.</text>
</comment>
<feature type="compositionally biased region" description="Basic and acidic residues" evidence="4">
    <location>
        <begin position="131"/>
        <end position="149"/>
    </location>
</feature>
<evidence type="ECO:0000256" key="2">
    <source>
        <dbReference type="ARBA" id="ARBA00022980"/>
    </source>
</evidence>
<dbReference type="AlphaFoldDB" id="A0AAV9XYC0"/>
<sequence>MVKKLQITRQCDRVKVTLRKKYASRRKASVVAPKIRSSLQPGVVCILLAGPYKGKRVVMLKSLPSGLIVVTGPFSVNGVPVRRVNPAYIIATSTKIDVSKADLSKFTDEYFKVDRKKERKNKDSFMNQGDDNTKQNRVVSEERKKDQQKLDSAIVPSIQSNPLMMSYLKTRFTLTNGMYPHKLKF</sequence>
<keyword evidence="6" id="KW-1185">Reference proteome</keyword>
<evidence type="ECO:0000313" key="5">
    <source>
        <dbReference type="EMBL" id="KAK6589578.1"/>
    </source>
</evidence>
<name>A0AAV9XYC0_9CRYT</name>
<accession>A0AAV9XYC0</accession>
<dbReference type="FunFam" id="2.30.30.30:FF:000014">
    <property type="entry name" value="60S ribosomal protein L6"/>
    <property type="match status" value="1"/>
</dbReference>
<evidence type="ECO:0000256" key="4">
    <source>
        <dbReference type="SAM" id="MobiDB-lite"/>
    </source>
</evidence>
<dbReference type="InterPro" id="IPR000915">
    <property type="entry name" value="60S_ribosomal_eL6"/>
</dbReference>
<dbReference type="InterPro" id="IPR041997">
    <property type="entry name" value="Ribosomal_eL6_KOW"/>
</dbReference>
<dbReference type="GO" id="GO:0002181">
    <property type="term" value="P:cytoplasmic translation"/>
    <property type="evidence" value="ECO:0007669"/>
    <property type="project" value="TreeGrafter"/>
</dbReference>
<dbReference type="CDD" id="cd13156">
    <property type="entry name" value="KOW_RPL6"/>
    <property type="match status" value="1"/>
</dbReference>
<keyword evidence="2" id="KW-0689">Ribosomal protein</keyword>
<organism evidence="5 6">
    <name type="scientific">Cryptosporidium xiaoi</name>
    <dbReference type="NCBI Taxonomy" id="659607"/>
    <lineage>
        <taxon>Eukaryota</taxon>
        <taxon>Sar</taxon>
        <taxon>Alveolata</taxon>
        <taxon>Apicomplexa</taxon>
        <taxon>Conoidasida</taxon>
        <taxon>Coccidia</taxon>
        <taxon>Eucoccidiorida</taxon>
        <taxon>Eimeriorina</taxon>
        <taxon>Cryptosporidiidae</taxon>
        <taxon>Cryptosporidium</taxon>
    </lineage>
</organism>
<dbReference type="GO" id="GO:0022625">
    <property type="term" value="C:cytosolic large ribosomal subunit"/>
    <property type="evidence" value="ECO:0007669"/>
    <property type="project" value="TreeGrafter"/>
</dbReference>
<dbReference type="InterPro" id="IPR008991">
    <property type="entry name" value="Translation_prot_SH3-like_sf"/>
</dbReference>
<dbReference type="GO" id="GO:0003735">
    <property type="term" value="F:structural constituent of ribosome"/>
    <property type="evidence" value="ECO:0007669"/>
    <property type="project" value="InterPro"/>
</dbReference>
<dbReference type="InterPro" id="IPR014722">
    <property type="entry name" value="Rib_uL2_dom2"/>
</dbReference>
<dbReference type="EMBL" id="JAWDEY010000012">
    <property type="protein sequence ID" value="KAK6589578.1"/>
    <property type="molecule type" value="Genomic_DNA"/>
</dbReference>
<feature type="region of interest" description="Disordered" evidence="4">
    <location>
        <begin position="121"/>
        <end position="151"/>
    </location>
</feature>
<dbReference type="Gene3D" id="2.30.30.30">
    <property type="match status" value="1"/>
</dbReference>
<proteinExistence type="inferred from homology"/>
<dbReference type="SUPFAM" id="SSF50104">
    <property type="entry name" value="Translation proteins SH3-like domain"/>
    <property type="match status" value="1"/>
</dbReference>
<dbReference type="PANTHER" id="PTHR10715:SF0">
    <property type="entry name" value="LARGE RIBOSOMAL SUBUNIT PROTEIN EL6"/>
    <property type="match status" value="1"/>
</dbReference>
<protein>
    <submittedName>
        <fullName evidence="5">60S ribosomal L6 (YL 16 like)</fullName>
    </submittedName>
</protein>